<reference evidence="13" key="1">
    <citation type="submission" date="2022-06" db="EMBL/GenBank/DDBJ databases">
        <title>New cyanobacteria of genus Symplocastrum in benthos of Lake Baikal.</title>
        <authorList>
            <person name="Sorokovikova E."/>
            <person name="Tikhonova I."/>
            <person name="Krasnopeev A."/>
            <person name="Evseev P."/>
            <person name="Gladkikh A."/>
            <person name="Belykh O."/>
        </authorList>
    </citation>
    <scope>NUCLEOTIDE SEQUENCE</scope>
    <source>
        <strain evidence="13">BBK-W-15</strain>
    </source>
</reference>
<protein>
    <submittedName>
        <fullName evidence="13">CHAT domain-containing protein</fullName>
    </submittedName>
</protein>
<dbReference type="AlphaFoldDB" id="A0AAE3GQJ7"/>
<gene>
    <name evidence="13" type="ORF">NJ959_10590</name>
</gene>
<dbReference type="GO" id="GO:0019894">
    <property type="term" value="F:kinesin binding"/>
    <property type="evidence" value="ECO:0007669"/>
    <property type="project" value="TreeGrafter"/>
</dbReference>
<dbReference type="PANTHER" id="PTHR45783:SF3">
    <property type="entry name" value="KINESIN LIGHT CHAIN"/>
    <property type="match status" value="1"/>
</dbReference>
<dbReference type="Proteomes" id="UP001204953">
    <property type="component" value="Unassembled WGS sequence"/>
</dbReference>
<dbReference type="EMBL" id="JAMZMM010000081">
    <property type="protein sequence ID" value="MCP2728906.1"/>
    <property type="molecule type" value="Genomic_DNA"/>
</dbReference>
<keyword evidence="8" id="KW-0505">Motor protein</keyword>
<keyword evidence="3" id="KW-0963">Cytoplasm</keyword>
<name>A0AAE3GQJ7_9CYAN</name>
<keyword evidence="7 11" id="KW-0175">Coiled coil</keyword>
<dbReference type="GO" id="GO:0005874">
    <property type="term" value="C:microtubule"/>
    <property type="evidence" value="ECO:0007669"/>
    <property type="project" value="UniProtKB-KW"/>
</dbReference>
<evidence type="ECO:0000256" key="3">
    <source>
        <dbReference type="ARBA" id="ARBA00022490"/>
    </source>
</evidence>
<keyword evidence="14" id="KW-1185">Reference proteome</keyword>
<keyword evidence="5" id="KW-0677">Repeat</keyword>
<proteinExistence type="inferred from homology"/>
<evidence type="ECO:0000313" key="14">
    <source>
        <dbReference type="Proteomes" id="UP001204953"/>
    </source>
</evidence>
<keyword evidence="9" id="KW-0206">Cytoskeleton</keyword>
<dbReference type="PANTHER" id="PTHR45783">
    <property type="entry name" value="KINESIN LIGHT CHAIN"/>
    <property type="match status" value="1"/>
</dbReference>
<feature type="domain" description="CHAT" evidence="12">
    <location>
        <begin position="347"/>
        <end position="687"/>
    </location>
</feature>
<comment type="subcellular location">
    <subcellularLocation>
        <location evidence="1">Cytoplasm</location>
        <location evidence="1">Cytoskeleton</location>
    </subcellularLocation>
</comment>
<accession>A0AAE3GQJ7</accession>
<dbReference type="SMART" id="SM00028">
    <property type="entry name" value="TPR"/>
    <property type="match status" value="3"/>
</dbReference>
<comment type="similarity">
    <text evidence="2">Belongs to the kinesin light chain family.</text>
</comment>
<dbReference type="Pfam" id="PF13424">
    <property type="entry name" value="TPR_12"/>
    <property type="match status" value="1"/>
</dbReference>
<dbReference type="PRINTS" id="PR00381">
    <property type="entry name" value="KINESINLIGHT"/>
</dbReference>
<dbReference type="RefSeq" id="WP_254011695.1">
    <property type="nucleotide sequence ID" value="NZ_JAMZMM010000081.1"/>
</dbReference>
<feature type="non-terminal residue" evidence="13">
    <location>
        <position position="1"/>
    </location>
</feature>
<evidence type="ECO:0000256" key="6">
    <source>
        <dbReference type="ARBA" id="ARBA00022803"/>
    </source>
</evidence>
<dbReference type="InterPro" id="IPR024983">
    <property type="entry name" value="CHAT_dom"/>
</dbReference>
<dbReference type="GO" id="GO:0005737">
    <property type="term" value="C:cytoplasm"/>
    <property type="evidence" value="ECO:0007669"/>
    <property type="project" value="TreeGrafter"/>
</dbReference>
<evidence type="ECO:0000256" key="9">
    <source>
        <dbReference type="ARBA" id="ARBA00023212"/>
    </source>
</evidence>
<dbReference type="GO" id="GO:0005871">
    <property type="term" value="C:kinesin complex"/>
    <property type="evidence" value="ECO:0007669"/>
    <property type="project" value="InterPro"/>
</dbReference>
<feature type="repeat" description="TPR" evidence="10">
    <location>
        <begin position="12"/>
        <end position="45"/>
    </location>
</feature>
<comment type="caution">
    <text evidence="13">The sequence shown here is derived from an EMBL/GenBank/DDBJ whole genome shotgun (WGS) entry which is preliminary data.</text>
</comment>
<feature type="coiled-coil region" evidence="11">
    <location>
        <begin position="231"/>
        <end position="258"/>
    </location>
</feature>
<evidence type="ECO:0000256" key="11">
    <source>
        <dbReference type="SAM" id="Coils"/>
    </source>
</evidence>
<dbReference type="Pfam" id="PF12770">
    <property type="entry name" value="CHAT"/>
    <property type="match status" value="1"/>
</dbReference>
<dbReference type="PROSITE" id="PS50005">
    <property type="entry name" value="TPR"/>
    <property type="match status" value="2"/>
</dbReference>
<organism evidence="13 14">
    <name type="scientific">Limnofasciculus baicalensis BBK-W-15</name>
    <dbReference type="NCBI Taxonomy" id="2699891"/>
    <lineage>
        <taxon>Bacteria</taxon>
        <taxon>Bacillati</taxon>
        <taxon>Cyanobacteriota</taxon>
        <taxon>Cyanophyceae</taxon>
        <taxon>Coleofasciculales</taxon>
        <taxon>Coleofasciculaceae</taxon>
        <taxon>Limnofasciculus</taxon>
        <taxon>Limnofasciculus baicalensis</taxon>
    </lineage>
</organism>
<dbReference type="Pfam" id="PF13181">
    <property type="entry name" value="TPR_8"/>
    <property type="match status" value="1"/>
</dbReference>
<dbReference type="Gene3D" id="1.25.40.10">
    <property type="entry name" value="Tetratricopeptide repeat domain"/>
    <property type="match status" value="1"/>
</dbReference>
<evidence type="ECO:0000256" key="10">
    <source>
        <dbReference type="PROSITE-ProRule" id="PRU00339"/>
    </source>
</evidence>
<evidence type="ECO:0000256" key="2">
    <source>
        <dbReference type="ARBA" id="ARBA00009622"/>
    </source>
</evidence>
<keyword evidence="4" id="KW-0493">Microtubule</keyword>
<feature type="repeat" description="TPR" evidence="10">
    <location>
        <begin position="54"/>
        <end position="87"/>
    </location>
</feature>
<evidence type="ECO:0000259" key="12">
    <source>
        <dbReference type="Pfam" id="PF12770"/>
    </source>
</evidence>
<evidence type="ECO:0000256" key="7">
    <source>
        <dbReference type="ARBA" id="ARBA00023054"/>
    </source>
</evidence>
<evidence type="ECO:0000256" key="5">
    <source>
        <dbReference type="ARBA" id="ARBA00022737"/>
    </source>
</evidence>
<dbReference type="InterPro" id="IPR002151">
    <property type="entry name" value="Kinesin_light"/>
</dbReference>
<dbReference type="InterPro" id="IPR019734">
    <property type="entry name" value="TPR_rpt"/>
</dbReference>
<dbReference type="SUPFAM" id="SSF48452">
    <property type="entry name" value="TPR-like"/>
    <property type="match status" value="1"/>
</dbReference>
<evidence type="ECO:0000256" key="1">
    <source>
        <dbReference type="ARBA" id="ARBA00004245"/>
    </source>
</evidence>
<dbReference type="InterPro" id="IPR011990">
    <property type="entry name" value="TPR-like_helical_dom_sf"/>
</dbReference>
<evidence type="ECO:0000256" key="4">
    <source>
        <dbReference type="ARBA" id="ARBA00022701"/>
    </source>
</evidence>
<sequence length="694" mass="77024">QEILPEKHPHIAGSLNNLAALYQSQGRYAEAEPLLRQALAINQEILPEKHPLVANSLNNLAYLYESQGRYAEAEPLFRQALAMFQEILPEKHPDIAGSLENLAFLYQAKGDKTSAIKYLTQSTDIQETNLDTNLTVGSERQKQEYMATISGTIDRSISLHTQAAPNNPEAIRLALTTILRRKGRILDAVTDNLKLIRQNITPENQQLLDELANTRTQLAALIFNKPANLTTEEYQNQVANLKGKADRQEAELASRSNEFRIASQPVTIEAIQKLIPTDTALVEIISYYPFNPKAKSGEEWGKPHYAAYILHSTGEPKWVDLGEAESINQTVKEFRTSLQRQDLLIKKIARSLDEKVMKPIRPLLGNTKTILLSPDSQLNLIPFAALIDENNQYLVENYSINYLTTGRDLIRLQNRGESKDNPLLMADVDFNKSGASLANNSPSQISNSPTQPTQIANRRSSEIDGLQFNPLPGTKIEAEAIATLLKNVTLLTGTQATENALKQIKSPQILHIATHGFFLTDLELVASANLNEDRGLGVVPRFDNPKNLSPNQTENPLLRSGIVLAGSNKRQSGDEDGVLTALETTYLRLYGTKLVVLSACETGVGDAENGEGVYGLRRALVIAGAESQLMSLWSVSDEGTKDLMVKYYTRLLKNEGRSEALRQVQLEMLKDKKYQHPYFWSAFIPSGAWSGMGN</sequence>
<dbReference type="GO" id="GO:0007018">
    <property type="term" value="P:microtubule-based movement"/>
    <property type="evidence" value="ECO:0007669"/>
    <property type="project" value="TreeGrafter"/>
</dbReference>
<keyword evidence="6 10" id="KW-0802">TPR repeat</keyword>
<evidence type="ECO:0000313" key="13">
    <source>
        <dbReference type="EMBL" id="MCP2728906.1"/>
    </source>
</evidence>
<evidence type="ECO:0000256" key="8">
    <source>
        <dbReference type="ARBA" id="ARBA00023175"/>
    </source>
</evidence>